<dbReference type="AlphaFoldDB" id="A0A1X0N4R8"/>
<keyword evidence="2" id="KW-1185">Reference proteome</keyword>
<accession>A0A1X0N4R8</accession>
<gene>
    <name evidence="1" type="ORF">BZK31_17900</name>
</gene>
<dbReference type="STRING" id="1958950.BZK31_17900"/>
<sequence length="342" mass="39860">MKSRNTSLPEPLADETLSSWLWRVNSSAHIPFLSQERFNSQDGMIVTRDNRAINGEWFADRDLLSENEFVESFKKTFDIGQPWLNKRFPGFNRPAIPSQFRRAFCSQCFIDSFRKVGIPVCKLQWCYLTKPLCDLHGIPLHDSSILFEDFDDYTVQAFVSYWDKNKFKEGCDKMREVGRLRHGLTFKVQRRLDKLTRLAAKSGESFKVQMFLLTLMRAMMMPALHHGYPRFAFEYWGGDEGYASPSVHGNFYQEIYRSTCMARLYALYFSAIMLGWITRDQASKTLHENYYAPFCKDSIWSLLDESGILLGLLISELKLYETPHLNLAGLYIPKLVRLCYDV</sequence>
<reference evidence="2" key="1">
    <citation type="submission" date="2017-02" db="EMBL/GenBank/DDBJ databases">
        <title>Pseudomonas floridae sp. nov., a novel pathogenic bacterial species isolated from tomato.</title>
        <authorList>
            <person name="Timilsina S."/>
            <person name="Vallad G.E."/>
            <person name="Jones J.B."/>
        </authorList>
    </citation>
    <scope>NUCLEOTIDE SEQUENCE [LARGE SCALE GENOMIC DNA]</scope>
    <source>
        <strain evidence="2">GEV388</strain>
    </source>
</reference>
<name>A0A1X0N4R8_9PSED</name>
<dbReference type="RefSeq" id="WP_083184267.1">
    <property type="nucleotide sequence ID" value="NZ_CBCRZR010000039.1"/>
</dbReference>
<dbReference type="OrthoDB" id="7032410at2"/>
<organism evidence="1 2">
    <name type="scientific">Pseudomonas floridensis</name>
    <dbReference type="NCBI Taxonomy" id="1958950"/>
    <lineage>
        <taxon>Bacteria</taxon>
        <taxon>Pseudomonadati</taxon>
        <taxon>Pseudomonadota</taxon>
        <taxon>Gammaproteobacteria</taxon>
        <taxon>Pseudomonadales</taxon>
        <taxon>Pseudomonadaceae</taxon>
        <taxon>Pseudomonas</taxon>
    </lineage>
</organism>
<evidence type="ECO:0000313" key="2">
    <source>
        <dbReference type="Proteomes" id="UP000192815"/>
    </source>
</evidence>
<proteinExistence type="predicted"/>
<protein>
    <submittedName>
        <fullName evidence="1">Uncharacterized protein</fullName>
    </submittedName>
</protein>
<comment type="caution">
    <text evidence="1">The sequence shown here is derived from an EMBL/GenBank/DDBJ whole genome shotgun (WGS) entry which is preliminary data.</text>
</comment>
<evidence type="ECO:0000313" key="1">
    <source>
        <dbReference type="EMBL" id="ORC57899.1"/>
    </source>
</evidence>
<dbReference type="Proteomes" id="UP000192815">
    <property type="component" value="Unassembled WGS sequence"/>
</dbReference>
<dbReference type="EMBL" id="MUIO01000072">
    <property type="protein sequence ID" value="ORC57899.1"/>
    <property type="molecule type" value="Genomic_DNA"/>
</dbReference>